<dbReference type="PROSITE" id="PS51450">
    <property type="entry name" value="LRR"/>
    <property type="match status" value="1"/>
</dbReference>
<dbReference type="Proteomes" id="UP000241890">
    <property type="component" value="Unassembled WGS sequence"/>
</dbReference>
<accession>A0A2R5GHE6</accession>
<protein>
    <submittedName>
        <fullName evidence="2">Uncharacterized protein</fullName>
    </submittedName>
</protein>
<feature type="region of interest" description="Disordered" evidence="1">
    <location>
        <begin position="1"/>
        <end position="36"/>
    </location>
</feature>
<keyword evidence="3" id="KW-1185">Reference proteome</keyword>
<dbReference type="AlphaFoldDB" id="A0A2R5GHE6"/>
<proteinExistence type="predicted"/>
<dbReference type="Pfam" id="PF13516">
    <property type="entry name" value="LRR_6"/>
    <property type="match status" value="2"/>
</dbReference>
<evidence type="ECO:0000313" key="3">
    <source>
        <dbReference type="Proteomes" id="UP000241890"/>
    </source>
</evidence>
<organism evidence="2 3">
    <name type="scientific">Hondaea fermentalgiana</name>
    <dbReference type="NCBI Taxonomy" id="2315210"/>
    <lineage>
        <taxon>Eukaryota</taxon>
        <taxon>Sar</taxon>
        <taxon>Stramenopiles</taxon>
        <taxon>Bigyra</taxon>
        <taxon>Labyrinthulomycetes</taxon>
        <taxon>Thraustochytrida</taxon>
        <taxon>Thraustochytriidae</taxon>
        <taxon>Hondaea</taxon>
    </lineage>
</organism>
<gene>
    <name evidence="2" type="ORF">FCC1311_065192</name>
</gene>
<name>A0A2R5GHE6_9STRA</name>
<evidence type="ECO:0000313" key="2">
    <source>
        <dbReference type="EMBL" id="GBG30300.1"/>
    </source>
</evidence>
<dbReference type="SUPFAM" id="SSF52047">
    <property type="entry name" value="RNI-like"/>
    <property type="match status" value="1"/>
</dbReference>
<dbReference type="InParanoid" id="A0A2R5GHE6"/>
<comment type="caution">
    <text evidence="2">The sequence shown here is derived from an EMBL/GenBank/DDBJ whole genome shotgun (WGS) entry which is preliminary data.</text>
</comment>
<sequence>MIVQRSKHGPSRSGAPTTEYGDEQQHDEADNEDEWEQYGEEMVHFFEAEKYQRVAEEAVAWVRDKRRLQFDLPSKHSRKSHRNGNLFAKLRMSLRVADALQKINPDAPPPEKLGTELRAQLSIKERISIHRARREKSLAWLERQHAKAADEDIKRKLLETPFEAEAEAEAEVNASMGLTIRESISSACESTRKSAVNAGLDEHENTSILNLFSDERDYQHPHEHVLDEFFEAVLPDSRAVHNFDSDASKPFRLGTWLAQRCLQTGAATVPPFRAAYLEGLDDISELKAILNTLDASVGRVSLRGSRVDVDVLDMLSRVTRMNALDLSGCGLRRPATLLLQPWLLSLRRLDLSCNDLAFSEAQCLAEYIRSSKYAITLQELELAGNHLAREGAVLLLEAIASWQEHSSMVELGLSANKIASPADCDIDEELVDLCTRQCPSLRHLDLSRNKLTIGTVRHLACALHPSGQLFGLHVDGNVNLEIVSKSSQGTLQVEALSTSSNNPACDLQRAPPIPLLDRSLALWPRLGQTSIHDETCRVCAGWQICRFRFWTNEEGFRTGRRPRSPPKGSTIRRVVHLHVSSIETPIRMTQVSGDQGCVASVHLRPGTHRFWFSASDQPDKILVCPALASLRARDGTPFHQISLEPRDGPFDPKKILEICEGSPLSRADSVVEGGQDADWDLLRSLDVVRSHFAPELLNPPEEINGLDLGLEWEFPGSRDTVRTLEKSFRDVHKDLCSIHTILKALQAEPRSGSEFLGLVCTRALAVYNADVESCSLSVETSFANALKKVVQHEVKPGLRFKNVDPASSRRELQRSPSIAGLLVSRQSQLRKIFYASLPSRPGSQTLLLSHWLDALRTGCSVCPLLVSQEQAQLIFAQSMDTEALHVARGKDCQRGLTYAGFLEAICRLAAVACLPGYALQALFGVDPSLETKSGMQETLRRAAGAQCCVGSEFARFDLLFRADANPFATPLQRLELIIDALLGASDSDTSVHEQQAETPPHGRSKPGLIKLDAKMKKHIASLVPIEAAAQAAWYIYNHSS</sequence>
<dbReference type="EMBL" id="BEYU01000074">
    <property type="protein sequence ID" value="GBG30300.1"/>
    <property type="molecule type" value="Genomic_DNA"/>
</dbReference>
<evidence type="ECO:0000256" key="1">
    <source>
        <dbReference type="SAM" id="MobiDB-lite"/>
    </source>
</evidence>
<dbReference type="InterPro" id="IPR032675">
    <property type="entry name" value="LRR_dom_sf"/>
</dbReference>
<dbReference type="Gene3D" id="3.80.10.10">
    <property type="entry name" value="Ribonuclease Inhibitor"/>
    <property type="match status" value="1"/>
</dbReference>
<dbReference type="InterPro" id="IPR001611">
    <property type="entry name" value="Leu-rich_rpt"/>
</dbReference>
<reference evidence="2 3" key="1">
    <citation type="submission" date="2017-12" db="EMBL/GenBank/DDBJ databases">
        <title>Sequencing, de novo assembly and annotation of complete genome of a new Thraustochytrid species, strain FCC1311.</title>
        <authorList>
            <person name="Sedici K."/>
            <person name="Godart F."/>
            <person name="Aiese Cigliano R."/>
            <person name="Sanseverino W."/>
            <person name="Barakat M."/>
            <person name="Ortet P."/>
            <person name="Marechal E."/>
            <person name="Cagnac O."/>
            <person name="Amato A."/>
        </authorList>
    </citation>
    <scope>NUCLEOTIDE SEQUENCE [LARGE SCALE GENOMIC DNA]</scope>
</reference>
<feature type="compositionally biased region" description="Basic residues" evidence="1">
    <location>
        <begin position="1"/>
        <end position="10"/>
    </location>
</feature>
<dbReference type="SMART" id="SM00368">
    <property type="entry name" value="LRR_RI"/>
    <property type="match status" value="3"/>
</dbReference>